<evidence type="ECO:0000259" key="1">
    <source>
        <dbReference type="Pfam" id="PF01926"/>
    </source>
</evidence>
<organism evidence="2 3">
    <name type="scientific">Mycobacterium gordonae</name>
    <dbReference type="NCBI Taxonomy" id="1778"/>
    <lineage>
        <taxon>Bacteria</taxon>
        <taxon>Bacillati</taxon>
        <taxon>Actinomycetota</taxon>
        <taxon>Actinomycetes</taxon>
        <taxon>Mycobacteriales</taxon>
        <taxon>Mycobacteriaceae</taxon>
        <taxon>Mycobacterium</taxon>
    </lineage>
</organism>
<accession>A0A0Q2QSU8</accession>
<evidence type="ECO:0000313" key="2">
    <source>
        <dbReference type="EMBL" id="KQH75118.1"/>
    </source>
</evidence>
<dbReference type="InterPro" id="IPR027417">
    <property type="entry name" value="P-loop_NTPase"/>
</dbReference>
<sequence length="533" mass="58440">MGARIDPDKARAWLDDIPGAALGSEASSQWQRFAASALPVVTVYGAYDTGKSSLLRRLIVDAEAQVPEWLTISARHETFEVNVIQAAGCMWRDTPGFVTGRDDVRSDMNTELANNAIDLTDVAVVAVTPQLATAEYPALRKLVAREWVQGSLWFVICRFDEAGVDPESDPEGYRALANRKTDELRRALKLGETVPVFVVSQDFAQMAGSERNPASAVWDEFREWDGTDRLSRALAELGSSNIDTLRSSAAQRFWRSQLAESLAGLRSEVVKYAEQKHFAKESLQHRMSWLAQLDVLKRSAEADLKGRVSETIGAVVDDQRCAHTTQLALKAGVDLWYATHERNVDKLRHDVDATTKVERRRPSWHQLEGLVHTVRDESDAKATAADNAEVFASVVSRISKAALTALTEYEKMSVPKSSGPVAGRAAAAVCHRVAVASAVVPVIGQLASIGEGLHRDKVNQGERERRREAAVAELNRVGERVTLIALGKFDPVIDATRQLIIDVTADQANMCDGLDNLVRELDVLIKSGEAILG</sequence>
<dbReference type="AlphaFoldDB" id="A0A0Q2QSU8"/>
<gene>
    <name evidence="2" type="ORF">AO501_07405</name>
</gene>
<dbReference type="CDD" id="cd00882">
    <property type="entry name" value="Ras_like_GTPase"/>
    <property type="match status" value="1"/>
</dbReference>
<dbReference type="SUPFAM" id="SSF52540">
    <property type="entry name" value="P-loop containing nucleoside triphosphate hydrolases"/>
    <property type="match status" value="1"/>
</dbReference>
<name>A0A0Q2QSU8_MYCGO</name>
<reference evidence="2 3" key="1">
    <citation type="submission" date="2015-10" db="EMBL/GenBank/DDBJ databases">
        <title>Mycobacterium gordonae draft genome assembly.</title>
        <authorList>
            <person name="Ustinova V."/>
            <person name="Smirnova T."/>
            <person name="Blagodatskikh K."/>
            <person name="Varlamov D."/>
            <person name="Larionova E."/>
            <person name="Chernousova L."/>
        </authorList>
    </citation>
    <scope>NUCLEOTIDE SEQUENCE [LARGE SCALE GENOMIC DNA]</scope>
    <source>
        <strain evidence="2 3">CTRI 14-8773</strain>
    </source>
</reference>
<dbReference type="Proteomes" id="UP000051677">
    <property type="component" value="Unassembled WGS sequence"/>
</dbReference>
<dbReference type="OrthoDB" id="4339122at2"/>
<comment type="caution">
    <text evidence="2">The sequence shown here is derived from an EMBL/GenBank/DDBJ whole genome shotgun (WGS) entry which is preliminary data.</text>
</comment>
<proteinExistence type="predicted"/>
<dbReference type="RefSeq" id="WP_055581911.1">
    <property type="nucleotide sequence ID" value="NZ_LKTM01000387.1"/>
</dbReference>
<dbReference type="InterPro" id="IPR006073">
    <property type="entry name" value="GTP-bd"/>
</dbReference>
<dbReference type="GO" id="GO:0005525">
    <property type="term" value="F:GTP binding"/>
    <property type="evidence" value="ECO:0007669"/>
    <property type="project" value="InterPro"/>
</dbReference>
<evidence type="ECO:0000313" key="3">
    <source>
        <dbReference type="Proteomes" id="UP000051677"/>
    </source>
</evidence>
<dbReference type="Pfam" id="PF01926">
    <property type="entry name" value="MMR_HSR1"/>
    <property type="match status" value="1"/>
</dbReference>
<dbReference type="EMBL" id="LKTM01000387">
    <property type="protein sequence ID" value="KQH75118.1"/>
    <property type="molecule type" value="Genomic_DNA"/>
</dbReference>
<protein>
    <recommendedName>
        <fullName evidence="1">G domain-containing protein</fullName>
    </recommendedName>
</protein>
<feature type="domain" description="G" evidence="1">
    <location>
        <begin position="41"/>
        <end position="129"/>
    </location>
</feature>
<dbReference type="Gene3D" id="3.40.50.300">
    <property type="entry name" value="P-loop containing nucleotide triphosphate hydrolases"/>
    <property type="match status" value="1"/>
</dbReference>